<dbReference type="InterPro" id="IPR021005">
    <property type="entry name" value="Znf_CGNR"/>
</dbReference>
<keyword evidence="3" id="KW-1185">Reference proteome</keyword>
<gene>
    <name evidence="2" type="ORF">ASJ30_12285</name>
</gene>
<dbReference type="Proteomes" id="UP000182938">
    <property type="component" value="Chromosome"/>
</dbReference>
<dbReference type="EMBL" id="CP013290">
    <property type="protein sequence ID" value="APH02209.1"/>
    <property type="molecule type" value="Genomic_DNA"/>
</dbReference>
<dbReference type="Pfam" id="PF11706">
    <property type="entry name" value="zf-CGNR"/>
    <property type="match status" value="1"/>
</dbReference>
<dbReference type="InterPro" id="IPR010852">
    <property type="entry name" value="ABATE"/>
</dbReference>
<feature type="domain" description="Zinc finger CGNR" evidence="1">
    <location>
        <begin position="141"/>
        <end position="183"/>
    </location>
</feature>
<dbReference type="RefSeq" id="WP_072625363.1">
    <property type="nucleotide sequence ID" value="NZ_CP013290.1"/>
</dbReference>
<dbReference type="Pfam" id="PF07336">
    <property type="entry name" value="ABATE"/>
    <property type="match status" value="1"/>
</dbReference>
<dbReference type="SUPFAM" id="SSF160904">
    <property type="entry name" value="Jann2411-like"/>
    <property type="match status" value="1"/>
</dbReference>
<dbReference type="PANTHER" id="PTHR35525">
    <property type="entry name" value="BLL6575 PROTEIN"/>
    <property type="match status" value="1"/>
</dbReference>
<reference evidence="2 3" key="1">
    <citation type="submission" date="2015-11" db="EMBL/GenBank/DDBJ databases">
        <authorList>
            <person name="Zhang Y."/>
            <person name="Guo Z."/>
        </authorList>
    </citation>
    <scope>NUCLEOTIDE SEQUENCE [LARGE SCALE GENOMIC DNA]</scope>
    <source>
        <strain evidence="2 3">YFY001</strain>
    </source>
</reference>
<organism evidence="2 3">
    <name type="scientific">Janibacter indicus</name>
    <dbReference type="NCBI Taxonomy" id="857417"/>
    <lineage>
        <taxon>Bacteria</taxon>
        <taxon>Bacillati</taxon>
        <taxon>Actinomycetota</taxon>
        <taxon>Actinomycetes</taxon>
        <taxon>Micrococcales</taxon>
        <taxon>Intrasporangiaceae</taxon>
        <taxon>Janibacter</taxon>
    </lineage>
</organism>
<evidence type="ECO:0000259" key="1">
    <source>
        <dbReference type="Pfam" id="PF11706"/>
    </source>
</evidence>
<evidence type="ECO:0000313" key="2">
    <source>
        <dbReference type="EMBL" id="APH02209.1"/>
    </source>
</evidence>
<dbReference type="InterPro" id="IPR023286">
    <property type="entry name" value="ABATE_dom_sf"/>
</dbReference>
<dbReference type="KEGG" id="jte:ASJ30_12285"/>
<accession>A0A1L3MIP9</accession>
<evidence type="ECO:0000313" key="3">
    <source>
        <dbReference type="Proteomes" id="UP000182938"/>
    </source>
</evidence>
<proteinExistence type="predicted"/>
<name>A0A1L3MIP9_9MICO</name>
<dbReference type="PANTHER" id="PTHR35525:SF3">
    <property type="entry name" value="BLL6575 PROTEIN"/>
    <property type="match status" value="1"/>
</dbReference>
<dbReference type="AlphaFoldDB" id="A0A1L3MIP9"/>
<protein>
    <submittedName>
        <fullName evidence="2">RNA-binding protein</fullName>
    </submittedName>
</protein>
<sequence>MTFAHDTDVALQTAAALVNTAVGAFPDDAGDTLETVEQLRDFYVGWAWTGRFDGDAAELDQARSLRPRLRAVWEAAGDDEAAVALVNDLLRTGEALPQLVDHDDYGWHIHATDADAPFARRMQVEAAMAFVDVIRAGELSRLRVCAADDCDNVLVDLSRNRSKRYCDGGCGNRLAAAAYRSRRS</sequence>
<dbReference type="Gene3D" id="1.10.3300.10">
    <property type="entry name" value="Jann2411-like domain"/>
    <property type="match status" value="1"/>
</dbReference>